<dbReference type="PANTHER" id="PTHR30472">
    <property type="entry name" value="FERRIC ENTEROBACTIN TRANSPORT SYSTEM PERMEASE PROTEIN"/>
    <property type="match status" value="1"/>
</dbReference>
<dbReference type="HOGENOM" id="CLU_013016_0_3_5"/>
<evidence type="ECO:0000256" key="4">
    <source>
        <dbReference type="ARBA" id="ARBA00022475"/>
    </source>
</evidence>
<keyword evidence="3" id="KW-0813">Transport</keyword>
<dbReference type="RefSeq" id="WP_014500714.1">
    <property type="nucleotide sequence ID" value="NC_017262.1"/>
</dbReference>
<keyword evidence="4" id="KW-1003">Cell membrane</keyword>
<dbReference type="InterPro" id="IPR000522">
    <property type="entry name" value="ABC_transptr_permease_BtuC"/>
</dbReference>
<evidence type="ECO:0000256" key="5">
    <source>
        <dbReference type="ARBA" id="ARBA00022692"/>
    </source>
</evidence>
<feature type="transmembrane region" description="Helical" evidence="8">
    <location>
        <begin position="65"/>
        <end position="85"/>
    </location>
</feature>
<organism evidence="9 10">
    <name type="scientific">Zymomonas mobilis subsp. mobilis (strain ATCC 10988 / DSM 424 / LMG 404 / NCIMB 8938 / NRRL B-806 / ZM1)</name>
    <dbReference type="NCBI Taxonomy" id="555217"/>
    <lineage>
        <taxon>Bacteria</taxon>
        <taxon>Pseudomonadati</taxon>
        <taxon>Pseudomonadota</taxon>
        <taxon>Alphaproteobacteria</taxon>
        <taxon>Sphingomonadales</taxon>
        <taxon>Zymomonadaceae</taxon>
        <taxon>Zymomonas</taxon>
    </lineage>
</organism>
<evidence type="ECO:0000256" key="2">
    <source>
        <dbReference type="ARBA" id="ARBA00007935"/>
    </source>
</evidence>
<dbReference type="InterPro" id="IPR037294">
    <property type="entry name" value="ABC_BtuC-like"/>
</dbReference>
<gene>
    <name evidence="9" type="ordered locus">Zmob_0791</name>
</gene>
<feature type="transmembrane region" description="Helical" evidence="8">
    <location>
        <begin position="196"/>
        <end position="214"/>
    </location>
</feature>
<reference evidence="9 10" key="1">
    <citation type="journal article" date="2011" name="J. Bacteriol.">
        <title>Genome sequence of the ethanol-producing Zymomonas mobilis subsp. mobilis lectotype strain ATCC 10988.</title>
        <authorList>
            <person name="Pappas K.M."/>
            <person name="Kouvelis V.N."/>
            <person name="Saunders E."/>
            <person name="Brettin T.S."/>
            <person name="Bruce D."/>
            <person name="Detter C."/>
            <person name="Balakireva M."/>
            <person name="Han C.S."/>
            <person name="Savvakis G."/>
            <person name="Kyrpides N.C."/>
            <person name="Typas M.A."/>
        </authorList>
    </citation>
    <scope>NUCLEOTIDE SEQUENCE [LARGE SCALE GENOMIC DNA]</scope>
    <source>
        <strain evidence="10">ATCC 10988 / DSM 424 / CCUG 17860 / LMG 404 / NCIMB 8938 / NRRL B-806 / ZM1</strain>
    </source>
</reference>
<evidence type="ECO:0000256" key="8">
    <source>
        <dbReference type="SAM" id="Phobius"/>
    </source>
</evidence>
<feature type="transmembrane region" description="Helical" evidence="8">
    <location>
        <begin position="243"/>
        <end position="273"/>
    </location>
</feature>
<evidence type="ECO:0000313" key="9">
    <source>
        <dbReference type="EMBL" id="AEH62631.1"/>
    </source>
</evidence>
<evidence type="ECO:0000256" key="6">
    <source>
        <dbReference type="ARBA" id="ARBA00022989"/>
    </source>
</evidence>
<feature type="transmembrane region" description="Helical" evidence="8">
    <location>
        <begin position="313"/>
        <end position="332"/>
    </location>
</feature>
<dbReference type="CDD" id="cd06550">
    <property type="entry name" value="TM_ABC_iron-siderophores_like"/>
    <property type="match status" value="1"/>
</dbReference>
<dbReference type="SUPFAM" id="SSF81345">
    <property type="entry name" value="ABC transporter involved in vitamin B12 uptake, BtuC"/>
    <property type="match status" value="1"/>
</dbReference>
<dbReference type="OrthoDB" id="9811975at2"/>
<dbReference type="Gene3D" id="1.10.3470.10">
    <property type="entry name" value="ABC transporter involved in vitamin B12 uptake, BtuC"/>
    <property type="match status" value="1"/>
</dbReference>
<feature type="transmembrane region" description="Helical" evidence="8">
    <location>
        <begin position="153"/>
        <end position="176"/>
    </location>
</feature>
<keyword evidence="7 8" id="KW-0472">Membrane</keyword>
<keyword evidence="5 8" id="KW-0812">Transmembrane</keyword>
<evidence type="ECO:0000256" key="3">
    <source>
        <dbReference type="ARBA" id="ARBA00022448"/>
    </source>
</evidence>
<dbReference type="Pfam" id="PF01032">
    <property type="entry name" value="FecCD"/>
    <property type="match status" value="1"/>
</dbReference>
<feature type="transmembrane region" description="Helical" evidence="8">
    <location>
        <begin position="285"/>
        <end position="306"/>
    </location>
</feature>
<sequence length="341" mass="36054">MRFLSGLSSFYKAHRLLINLSICLPPMALLSLSIGSTHIGVMALWQAVAGVGDPTSRLILGLLRLPRLCVGLAVGAILGMAGAVNQGYLRNPLADPSLLGTSNAAALGAVLAFYFGFSARFPICLPLFAFIGALAGLLPLLWFVRRHNDPQSLILGGVAIAAFSGACISLALNLSPNPFAAMEIMTWLMGAITDRSWNHVWLLIAPFFLSLFLFRRTAPALDALILGDDVAASLGFDLARLRWLIMAALAIGVGGAVAVSGAIGFVGLIVPHILRPFTRQLPSELLWPSAIGGALLVTLADILVRLLPTQNELQLGVVTAFIGVPIFFRQAIKGVGAMKSL</sequence>
<dbReference type="Proteomes" id="UP000001494">
    <property type="component" value="Chromosome"/>
</dbReference>
<feature type="transmembrane region" description="Helical" evidence="8">
    <location>
        <begin position="97"/>
        <end position="117"/>
    </location>
</feature>
<evidence type="ECO:0000313" key="10">
    <source>
        <dbReference type="Proteomes" id="UP000001494"/>
    </source>
</evidence>
<name>A0A0H3FY33_ZYMMA</name>
<dbReference type="eggNOG" id="COG0609">
    <property type="taxonomic scope" value="Bacteria"/>
</dbReference>
<feature type="transmembrane region" description="Helical" evidence="8">
    <location>
        <begin position="123"/>
        <end position="144"/>
    </location>
</feature>
<comment type="similarity">
    <text evidence="2">Belongs to the binding-protein-dependent transport system permease family. FecCD subfamily.</text>
</comment>
<dbReference type="GO" id="GO:0022857">
    <property type="term" value="F:transmembrane transporter activity"/>
    <property type="evidence" value="ECO:0007669"/>
    <property type="project" value="InterPro"/>
</dbReference>
<accession>A0A0H3FY33</accession>
<evidence type="ECO:0000256" key="1">
    <source>
        <dbReference type="ARBA" id="ARBA00004651"/>
    </source>
</evidence>
<protein>
    <submittedName>
        <fullName evidence="9">Transport system permease protein</fullName>
    </submittedName>
</protein>
<dbReference type="AlphaFoldDB" id="A0A0H3FY33"/>
<evidence type="ECO:0000256" key="7">
    <source>
        <dbReference type="ARBA" id="ARBA00023136"/>
    </source>
</evidence>
<dbReference type="GO" id="GO:0033214">
    <property type="term" value="P:siderophore-iron import into cell"/>
    <property type="evidence" value="ECO:0007669"/>
    <property type="project" value="TreeGrafter"/>
</dbReference>
<dbReference type="KEGG" id="zmm:Zmob_0791"/>
<keyword evidence="6 8" id="KW-1133">Transmembrane helix</keyword>
<dbReference type="PANTHER" id="PTHR30472:SF25">
    <property type="entry name" value="ABC TRANSPORTER PERMEASE PROTEIN MJ0876-RELATED"/>
    <property type="match status" value="1"/>
</dbReference>
<proteinExistence type="inferred from homology"/>
<dbReference type="GO" id="GO:0005886">
    <property type="term" value="C:plasma membrane"/>
    <property type="evidence" value="ECO:0007669"/>
    <property type="project" value="UniProtKB-SubCell"/>
</dbReference>
<comment type="subcellular location">
    <subcellularLocation>
        <location evidence="1">Cell membrane</location>
        <topology evidence="1">Multi-pass membrane protein</topology>
    </subcellularLocation>
</comment>
<feature type="transmembrane region" description="Helical" evidence="8">
    <location>
        <begin position="20"/>
        <end position="45"/>
    </location>
</feature>
<dbReference type="EMBL" id="CP002850">
    <property type="protein sequence ID" value="AEH62631.1"/>
    <property type="molecule type" value="Genomic_DNA"/>
</dbReference>